<organism evidence="6 7">
    <name type="scientific">Mycena indigotica</name>
    <dbReference type="NCBI Taxonomy" id="2126181"/>
    <lineage>
        <taxon>Eukaryota</taxon>
        <taxon>Fungi</taxon>
        <taxon>Dikarya</taxon>
        <taxon>Basidiomycota</taxon>
        <taxon>Agaricomycotina</taxon>
        <taxon>Agaricomycetes</taxon>
        <taxon>Agaricomycetidae</taxon>
        <taxon>Agaricales</taxon>
        <taxon>Marasmiineae</taxon>
        <taxon>Mycenaceae</taxon>
        <taxon>Mycena</taxon>
    </lineage>
</organism>
<evidence type="ECO:0000256" key="3">
    <source>
        <dbReference type="ARBA" id="ARBA00022991"/>
    </source>
</evidence>
<dbReference type="SMART" id="SM00091">
    <property type="entry name" value="PAS"/>
    <property type="match status" value="2"/>
</dbReference>
<evidence type="ECO:0000256" key="2">
    <source>
        <dbReference type="ARBA" id="ARBA00022643"/>
    </source>
</evidence>
<comment type="caution">
    <text evidence="6">The sequence shown here is derived from an EMBL/GenBank/DDBJ whole genome shotgun (WGS) entry which is preliminary data.</text>
</comment>
<dbReference type="Proteomes" id="UP000636479">
    <property type="component" value="Unassembled WGS sequence"/>
</dbReference>
<keyword evidence="3" id="KW-0157">Chromophore</keyword>
<gene>
    <name evidence="6" type="ORF">MIND_00116900</name>
</gene>
<name>A0A8H6TEP3_9AGAR</name>
<reference evidence="6" key="1">
    <citation type="submission" date="2020-05" db="EMBL/GenBank/DDBJ databases">
        <title>Mycena genomes resolve the evolution of fungal bioluminescence.</title>
        <authorList>
            <person name="Tsai I.J."/>
        </authorList>
    </citation>
    <scope>NUCLEOTIDE SEQUENCE</scope>
    <source>
        <strain evidence="6">171206Taipei</strain>
    </source>
</reference>
<sequence>MPFGYLQHDAAPYDQYLAAGSDDNTPDEQDYSQLTSGMLQFHIPQYLFDSPPRLASGGGAEAFHPAQAAAWFTNSGFRPPTTDYDSHHQYSNTSAAVETAYTSLESLAETFPSYLALAAAKDTENNASPVSPSSFPTAFSTFPASPPFPEIPHAASATLGLPIYSQSGFDVVSLLARVTNRPNPIVPLGPIDFTTSFVVADCRRHDDPIVYCSPSFCSLTGYSEQEVRGRNCRFLQAPPNVHLEKGDIRRSGTVQALAKAIHGRKEGQARVVNYRKDGEVFVNLVTVVPLVDEDGSDGGIKGEVVWFVGFQVDLGKQTDGIAKRVHDGTYYAVPVLQQQKQAGRTKKEEAKERRAASIVPPPKMSIDLARLLQRPNFLVSCGATAPTTLHTGIQPDPTSHVLHSLLLDALPDFIHVLSLKGAFLYVSSAVTRVLGWAPAELLGHSLEDICFDRDIVSVVRALKEASMPIASPLDPSAAKSKEKEKAVVPVPRNPDAVRVVDLLFRARTKQGAWVWVESRGRLHVEPGKGRKAIVMIGRARGMAEVGHDPPTETPRFGHTTPRRSPAGSASGLEFALLPRPRRRPSEDPTATSTVQTTFHGIIDPYGLLLSVGTGCSAVLGRDCEPSSLLGTQIGALVVREDSQNTIDRFFFNWRTERPTMAREVSVRMRYRHGPVVDAVVRVAPPSTAAVLPPLVTSPHLLYSVRLATSARPTIVRTNPRFGRLDPVSGSESWQYEISQLRFANERLVQEIQALEAETSAAAGPSLALPSPAEDQKGAYLPHVTVPAKRPWDALREV</sequence>
<dbReference type="GeneID" id="59340625"/>
<dbReference type="AlphaFoldDB" id="A0A8H6TEP3"/>
<evidence type="ECO:0000256" key="1">
    <source>
        <dbReference type="ARBA" id="ARBA00022630"/>
    </source>
</evidence>
<dbReference type="NCBIfam" id="TIGR00229">
    <property type="entry name" value="sensory_box"/>
    <property type="match status" value="2"/>
</dbReference>
<protein>
    <submittedName>
        <fullName evidence="6">White collar protein 1</fullName>
    </submittedName>
</protein>
<evidence type="ECO:0000313" key="7">
    <source>
        <dbReference type="Proteomes" id="UP000636479"/>
    </source>
</evidence>
<evidence type="ECO:0000256" key="4">
    <source>
        <dbReference type="SAM" id="MobiDB-lite"/>
    </source>
</evidence>
<keyword evidence="2" id="KW-0288">FMN</keyword>
<dbReference type="EMBL" id="JACAZF010000001">
    <property type="protein sequence ID" value="KAF7315996.1"/>
    <property type="molecule type" value="Genomic_DNA"/>
</dbReference>
<dbReference type="PANTHER" id="PTHR47429:SF7">
    <property type="entry name" value="GATA-FACTOR"/>
    <property type="match status" value="1"/>
</dbReference>
<keyword evidence="1" id="KW-0285">Flavoprotein</keyword>
<dbReference type="SUPFAM" id="SSF55785">
    <property type="entry name" value="PYP-like sensor domain (PAS domain)"/>
    <property type="match status" value="2"/>
</dbReference>
<dbReference type="GO" id="GO:0005634">
    <property type="term" value="C:nucleus"/>
    <property type="evidence" value="ECO:0007669"/>
    <property type="project" value="TreeGrafter"/>
</dbReference>
<dbReference type="CDD" id="cd00130">
    <property type="entry name" value="PAS"/>
    <property type="match status" value="2"/>
</dbReference>
<dbReference type="Gene3D" id="3.30.450.20">
    <property type="entry name" value="PAS domain"/>
    <property type="match status" value="2"/>
</dbReference>
<keyword evidence="7" id="KW-1185">Reference proteome</keyword>
<dbReference type="OrthoDB" id="447251at2759"/>
<dbReference type="RefSeq" id="XP_037226019.1">
    <property type="nucleotide sequence ID" value="XM_037358109.1"/>
</dbReference>
<feature type="domain" description="PAS" evidence="5">
    <location>
        <begin position="406"/>
        <end position="465"/>
    </location>
</feature>
<dbReference type="Pfam" id="PF13426">
    <property type="entry name" value="PAS_9"/>
    <property type="match status" value="1"/>
</dbReference>
<dbReference type="PANTHER" id="PTHR47429">
    <property type="entry name" value="PROTEIN TWIN LOV 1"/>
    <property type="match status" value="1"/>
</dbReference>
<dbReference type="InterPro" id="IPR013767">
    <property type="entry name" value="PAS_fold"/>
</dbReference>
<evidence type="ECO:0000313" key="6">
    <source>
        <dbReference type="EMBL" id="KAF7315996.1"/>
    </source>
</evidence>
<dbReference type="InterPro" id="IPR000014">
    <property type="entry name" value="PAS"/>
</dbReference>
<feature type="region of interest" description="Disordered" evidence="4">
    <location>
        <begin position="543"/>
        <end position="594"/>
    </location>
</feature>
<dbReference type="InterPro" id="IPR035965">
    <property type="entry name" value="PAS-like_dom_sf"/>
</dbReference>
<dbReference type="GO" id="GO:0006355">
    <property type="term" value="P:regulation of DNA-templated transcription"/>
    <property type="evidence" value="ECO:0007669"/>
    <property type="project" value="InterPro"/>
</dbReference>
<evidence type="ECO:0000259" key="5">
    <source>
        <dbReference type="PROSITE" id="PS50112"/>
    </source>
</evidence>
<dbReference type="PROSITE" id="PS50112">
    <property type="entry name" value="PAS"/>
    <property type="match status" value="2"/>
</dbReference>
<proteinExistence type="predicted"/>
<accession>A0A8H6TEP3</accession>
<feature type="domain" description="PAS" evidence="5">
    <location>
        <begin position="209"/>
        <end position="231"/>
    </location>
</feature>
<dbReference type="Pfam" id="PF00989">
    <property type="entry name" value="PAS"/>
    <property type="match status" value="1"/>
</dbReference>